<protein>
    <recommendedName>
        <fullName evidence="4">Dynein light chain</fullName>
    </recommendedName>
</protein>
<proteinExistence type="predicted"/>
<evidence type="ECO:0000256" key="1">
    <source>
        <dbReference type="SAM" id="MobiDB-lite"/>
    </source>
</evidence>
<dbReference type="PANTHER" id="PTHR21255">
    <property type="entry name" value="T-COMPLEX-ASSOCIATED-TESTIS-EXPRESSED 1/ DYNEIN LIGHT CHAIN"/>
    <property type="match status" value="1"/>
</dbReference>
<dbReference type="InterPro" id="IPR038586">
    <property type="entry name" value="Tctex-1-like_sf"/>
</dbReference>
<evidence type="ECO:0000313" key="2">
    <source>
        <dbReference type="EMBL" id="CAK0908336.1"/>
    </source>
</evidence>
<dbReference type="Gene3D" id="3.30.1140.40">
    <property type="entry name" value="Tctex-1"/>
    <property type="match status" value="1"/>
</dbReference>
<keyword evidence="3" id="KW-1185">Reference proteome</keyword>
<dbReference type="SUPFAM" id="SSF52047">
    <property type="entry name" value="RNI-like"/>
    <property type="match status" value="1"/>
</dbReference>
<feature type="compositionally biased region" description="Polar residues" evidence="1">
    <location>
        <begin position="132"/>
        <end position="141"/>
    </location>
</feature>
<gene>
    <name evidence="2" type="ORF">PCOR1329_LOCUS83037</name>
</gene>
<dbReference type="Proteomes" id="UP001189429">
    <property type="component" value="Unassembled WGS sequence"/>
</dbReference>
<evidence type="ECO:0008006" key="4">
    <source>
        <dbReference type="Google" id="ProtNLM"/>
    </source>
</evidence>
<dbReference type="InterPro" id="IPR032675">
    <property type="entry name" value="LRR_dom_sf"/>
</dbReference>
<dbReference type="CDD" id="cd21459">
    <property type="entry name" value="DLC-like_TCTEX1D2"/>
    <property type="match status" value="1"/>
</dbReference>
<organism evidence="2 3">
    <name type="scientific">Prorocentrum cordatum</name>
    <dbReference type="NCBI Taxonomy" id="2364126"/>
    <lineage>
        <taxon>Eukaryota</taxon>
        <taxon>Sar</taxon>
        <taxon>Alveolata</taxon>
        <taxon>Dinophyceae</taxon>
        <taxon>Prorocentrales</taxon>
        <taxon>Prorocentraceae</taxon>
        <taxon>Prorocentrum</taxon>
    </lineage>
</organism>
<evidence type="ECO:0000313" key="3">
    <source>
        <dbReference type="Proteomes" id="UP001189429"/>
    </source>
</evidence>
<reference evidence="2" key="1">
    <citation type="submission" date="2023-10" db="EMBL/GenBank/DDBJ databases">
        <authorList>
            <person name="Chen Y."/>
            <person name="Shah S."/>
            <person name="Dougan E. K."/>
            <person name="Thang M."/>
            <person name="Chan C."/>
        </authorList>
    </citation>
    <scope>NUCLEOTIDE SEQUENCE [LARGE SCALE GENOMIC DNA]</scope>
</reference>
<dbReference type="PANTHER" id="PTHR21255:SF7">
    <property type="entry name" value="DYNEIN LIGHT CHAIN TCTEX-TYPE PROTEIN 2B"/>
    <property type="match status" value="1"/>
</dbReference>
<dbReference type="Gene3D" id="3.80.10.10">
    <property type="entry name" value="Ribonuclease Inhibitor"/>
    <property type="match status" value="1"/>
</dbReference>
<dbReference type="Pfam" id="PF03645">
    <property type="entry name" value="Tctex-1"/>
    <property type="match status" value="1"/>
</dbReference>
<feature type="compositionally biased region" description="Basic residues" evidence="1">
    <location>
        <begin position="102"/>
        <end position="111"/>
    </location>
</feature>
<dbReference type="InterPro" id="IPR005334">
    <property type="entry name" value="Tctex-1-like"/>
</dbReference>
<name>A0ABN9YAJ3_9DINO</name>
<feature type="region of interest" description="Disordered" evidence="1">
    <location>
        <begin position="100"/>
        <end position="141"/>
    </location>
</feature>
<accession>A0ABN9YAJ3</accession>
<dbReference type="EMBL" id="CAUYUJ010021993">
    <property type="protein sequence ID" value="CAK0908336.1"/>
    <property type="molecule type" value="Genomic_DNA"/>
</dbReference>
<comment type="caution">
    <text evidence="2">The sequence shown here is derived from an EMBL/GenBank/DDBJ whole genome shotgun (WGS) entry which is preliminary data.</text>
</comment>
<sequence>MDIMQWKPDVRQPANRGDAIRDAVMLPPRAYCCCRQLIELGLWGCGLGDFGAATLARALQTGCGARLQTLLLDDNGIAGAGATALGQPCRLKVASWAASRRGGPKGGHRTAAHGPLPCAARSGPSRAMGEQQGESRQPQVQVWENTYIMAPKDEEKFLPSKVTEATEKVMSEYLRDKEYNAEDAKAWTLEIANDIKAAVKELNIPRYKLIVQVAIGEQGSQGVRIASKCLWDSTSDNWSSHTFANDSLFATAMVFGCYYE</sequence>